<accession>A0A839TMK2</accession>
<dbReference type="SUPFAM" id="SSF51735">
    <property type="entry name" value="NAD(P)-binding Rossmann-fold domains"/>
    <property type="match status" value="1"/>
</dbReference>
<dbReference type="PROSITE" id="PS00061">
    <property type="entry name" value="ADH_SHORT"/>
    <property type="match status" value="1"/>
</dbReference>
<keyword evidence="2" id="KW-0560">Oxidoreductase</keyword>
<dbReference type="PANTHER" id="PTHR24321:SF8">
    <property type="entry name" value="ESTRADIOL 17-BETA-DEHYDROGENASE 8-RELATED"/>
    <property type="match status" value="1"/>
</dbReference>
<dbReference type="AlphaFoldDB" id="A0A839TMK2"/>
<dbReference type="RefSeq" id="WP_183582315.1">
    <property type="nucleotide sequence ID" value="NZ_JACHXJ010000002.1"/>
</dbReference>
<protein>
    <submittedName>
        <fullName evidence="3">NAD(P)-dependent dehydrogenase (Short-subunit alcohol dehydrogenase family)</fullName>
    </submittedName>
</protein>
<dbReference type="NCBIfam" id="NF005559">
    <property type="entry name" value="PRK07231.1"/>
    <property type="match status" value="1"/>
</dbReference>
<dbReference type="InterPro" id="IPR002347">
    <property type="entry name" value="SDR_fam"/>
</dbReference>
<comment type="similarity">
    <text evidence="1">Belongs to the short-chain dehydrogenases/reductases (SDR) family.</text>
</comment>
<sequence length="254" mass="26353">MKLQDKVTVITGAGSGMGKEMALLFAKEGAKLVLADISQASLDQVVAEIQQQGGTAVGVIANVAKEEDVQNMIDTAVNQFGSLDVLVNNAGIMDKMVAAAEVTDELWERVFAVNATGPMRAIRKALPIMVKQGKGVIVNTASVGGLFGSRAGAAYTASKHAVIGLTKNVGYQYAKLGIRCNAIAPGGVETNIMSDTPNMDMNSLGVQQAMAGMGVNPRTGKPDEIAKVALFLASDDSSFVNGTVITADAGWTAY</sequence>
<dbReference type="InterPro" id="IPR036291">
    <property type="entry name" value="NAD(P)-bd_dom_sf"/>
</dbReference>
<dbReference type="Proteomes" id="UP000517523">
    <property type="component" value="Unassembled WGS sequence"/>
</dbReference>
<evidence type="ECO:0000313" key="3">
    <source>
        <dbReference type="EMBL" id="MBB3128104.1"/>
    </source>
</evidence>
<dbReference type="GO" id="GO:0016491">
    <property type="term" value="F:oxidoreductase activity"/>
    <property type="evidence" value="ECO:0007669"/>
    <property type="project" value="UniProtKB-KW"/>
</dbReference>
<evidence type="ECO:0000313" key="4">
    <source>
        <dbReference type="Proteomes" id="UP000517523"/>
    </source>
</evidence>
<dbReference type="FunFam" id="3.40.50.720:FF:000084">
    <property type="entry name" value="Short-chain dehydrogenase reductase"/>
    <property type="match status" value="1"/>
</dbReference>
<dbReference type="Gene3D" id="3.40.50.720">
    <property type="entry name" value="NAD(P)-binding Rossmann-like Domain"/>
    <property type="match status" value="1"/>
</dbReference>
<comment type="caution">
    <text evidence="3">The sequence shown here is derived from an EMBL/GenBank/DDBJ whole genome shotgun (WGS) entry which is preliminary data.</text>
</comment>
<dbReference type="GO" id="GO:0008206">
    <property type="term" value="P:bile acid metabolic process"/>
    <property type="evidence" value="ECO:0007669"/>
    <property type="project" value="UniProtKB-ARBA"/>
</dbReference>
<evidence type="ECO:0000256" key="2">
    <source>
        <dbReference type="ARBA" id="ARBA00023002"/>
    </source>
</evidence>
<gene>
    <name evidence="3" type="ORF">FHS19_002758</name>
</gene>
<evidence type="ECO:0000256" key="1">
    <source>
        <dbReference type="ARBA" id="ARBA00006484"/>
    </source>
</evidence>
<organism evidence="3 4">
    <name type="scientific">Paenibacillus rhizosphaerae</name>
    <dbReference type="NCBI Taxonomy" id="297318"/>
    <lineage>
        <taxon>Bacteria</taxon>
        <taxon>Bacillati</taxon>
        <taxon>Bacillota</taxon>
        <taxon>Bacilli</taxon>
        <taxon>Bacillales</taxon>
        <taxon>Paenibacillaceae</taxon>
        <taxon>Paenibacillus</taxon>
    </lineage>
</organism>
<dbReference type="PRINTS" id="PR00081">
    <property type="entry name" value="GDHRDH"/>
</dbReference>
<name>A0A839TMK2_9BACL</name>
<reference evidence="3 4" key="1">
    <citation type="submission" date="2020-08" db="EMBL/GenBank/DDBJ databases">
        <title>Genomic Encyclopedia of Type Strains, Phase III (KMG-III): the genomes of soil and plant-associated and newly described type strains.</title>
        <authorList>
            <person name="Whitman W."/>
        </authorList>
    </citation>
    <scope>NUCLEOTIDE SEQUENCE [LARGE SCALE GENOMIC DNA]</scope>
    <source>
        <strain evidence="3 4">CECT 5831</strain>
    </source>
</reference>
<dbReference type="EMBL" id="JACHXJ010000002">
    <property type="protein sequence ID" value="MBB3128104.1"/>
    <property type="molecule type" value="Genomic_DNA"/>
</dbReference>
<dbReference type="CDD" id="cd05233">
    <property type="entry name" value="SDR_c"/>
    <property type="match status" value="1"/>
</dbReference>
<proteinExistence type="inferred from homology"/>
<dbReference type="PANTHER" id="PTHR24321">
    <property type="entry name" value="DEHYDROGENASES, SHORT CHAIN"/>
    <property type="match status" value="1"/>
</dbReference>
<dbReference type="PRINTS" id="PR00080">
    <property type="entry name" value="SDRFAMILY"/>
</dbReference>
<dbReference type="Pfam" id="PF13561">
    <property type="entry name" value="adh_short_C2"/>
    <property type="match status" value="1"/>
</dbReference>
<dbReference type="InterPro" id="IPR020904">
    <property type="entry name" value="Sc_DH/Rdtase_CS"/>
</dbReference>